<evidence type="ECO:0008006" key="3">
    <source>
        <dbReference type="Google" id="ProtNLM"/>
    </source>
</evidence>
<reference evidence="1 2" key="1">
    <citation type="journal article" date="2018" name="Front. Microbiol.">
        <title>Phylogeny of Vibrio vulnificus from the Analysis of the Core-Genome: Implications for Intra-Species Taxonomy.</title>
        <authorList>
            <person name="Roig F.J."/>
            <person name="Gonzalez-Candelas F."/>
            <person name="Sanjuan E."/>
            <person name="Fouz B."/>
            <person name="Feil E.J."/>
            <person name="Llorens C."/>
            <person name="Baker-Austin C."/>
            <person name="Oliver J.D."/>
            <person name="Danin-Poleg Y."/>
            <person name="Gibas C.J."/>
            <person name="Kashi Y."/>
            <person name="Gulig P.A."/>
            <person name="Morrison S.S."/>
            <person name="Amaro C."/>
        </authorList>
    </citation>
    <scope>NUCLEOTIDE SEQUENCE [LARGE SCALE GENOMIC DNA]</scope>
    <source>
        <strain evidence="1 2">CECT4608</strain>
    </source>
</reference>
<evidence type="ECO:0000313" key="1">
    <source>
        <dbReference type="EMBL" id="POB43055.1"/>
    </source>
</evidence>
<comment type="caution">
    <text evidence="1">The sequence shown here is derived from an EMBL/GenBank/DDBJ whole genome shotgun (WGS) entry which is preliminary data.</text>
</comment>
<name>A0A2S3QXE1_VIBVL</name>
<proteinExistence type="predicted"/>
<gene>
    <name evidence="1" type="ORF">CRN52_21415</name>
</gene>
<sequence length="69" mass="7939">MTYKKVQEYVKEQYGFSVKSCWIAHVKELNGVSMNNAPNRQSPNARKYPCPDDKVEVLENAMKKFGLIS</sequence>
<dbReference type="RefSeq" id="WP_103201134.1">
    <property type="nucleotide sequence ID" value="NZ_JASMUA010000023.1"/>
</dbReference>
<organism evidence="1 2">
    <name type="scientific">Vibrio vulnificus</name>
    <dbReference type="NCBI Taxonomy" id="672"/>
    <lineage>
        <taxon>Bacteria</taxon>
        <taxon>Pseudomonadati</taxon>
        <taxon>Pseudomonadota</taxon>
        <taxon>Gammaproteobacteria</taxon>
        <taxon>Vibrionales</taxon>
        <taxon>Vibrionaceae</taxon>
        <taxon>Vibrio</taxon>
    </lineage>
</organism>
<accession>A0A2S3QXE1</accession>
<protein>
    <recommendedName>
        <fullName evidence="3">RNA methyltransferase</fullName>
    </recommendedName>
</protein>
<dbReference type="Proteomes" id="UP000237466">
    <property type="component" value="Unassembled WGS sequence"/>
</dbReference>
<evidence type="ECO:0000313" key="2">
    <source>
        <dbReference type="Proteomes" id="UP000237466"/>
    </source>
</evidence>
<dbReference type="EMBL" id="PDGH01000136">
    <property type="protein sequence ID" value="POB43055.1"/>
    <property type="molecule type" value="Genomic_DNA"/>
</dbReference>
<dbReference type="AlphaFoldDB" id="A0A2S3QXE1"/>